<keyword evidence="9" id="KW-0406">Ion transport</keyword>
<dbReference type="Gene3D" id="3.10.560.10">
    <property type="entry name" value="Outer membrane lipoprotein wza domain like"/>
    <property type="match status" value="5"/>
</dbReference>
<evidence type="ECO:0000256" key="9">
    <source>
        <dbReference type="ARBA" id="ARBA00023065"/>
    </source>
</evidence>
<evidence type="ECO:0000256" key="17">
    <source>
        <dbReference type="SAM" id="SignalP"/>
    </source>
</evidence>
<evidence type="ECO:0000256" key="6">
    <source>
        <dbReference type="ARBA" id="ARBA00022692"/>
    </source>
</evidence>
<keyword evidence="14" id="KW-0449">Lipoprotein</keyword>
<dbReference type="GO" id="GO:0046930">
    <property type="term" value="C:pore complex"/>
    <property type="evidence" value="ECO:0007669"/>
    <property type="project" value="UniProtKB-KW"/>
</dbReference>
<comment type="similarity">
    <text evidence="2">Belongs to the BexD/CtrA/VexA family.</text>
</comment>
<dbReference type="Pfam" id="PF10531">
    <property type="entry name" value="SLBB"/>
    <property type="match status" value="3"/>
</dbReference>
<evidence type="ECO:0000259" key="18">
    <source>
        <dbReference type="Pfam" id="PF02563"/>
    </source>
</evidence>
<comment type="caution">
    <text evidence="21">The sequence shown here is derived from an EMBL/GenBank/DDBJ whole genome shotgun (WGS) entry which is preliminary data.</text>
</comment>
<dbReference type="GO" id="GO:0015159">
    <property type="term" value="F:polysaccharide transmembrane transporter activity"/>
    <property type="evidence" value="ECO:0007669"/>
    <property type="project" value="InterPro"/>
</dbReference>
<dbReference type="GO" id="GO:0006811">
    <property type="term" value="P:monoatomic ion transport"/>
    <property type="evidence" value="ECO:0007669"/>
    <property type="project" value="UniProtKB-KW"/>
</dbReference>
<dbReference type="Pfam" id="PF02563">
    <property type="entry name" value="Poly_export"/>
    <property type="match status" value="1"/>
</dbReference>
<keyword evidence="8" id="KW-0625">Polysaccharide transport</keyword>
<keyword evidence="16" id="KW-1133">Transmembrane helix</keyword>
<dbReference type="Gene3D" id="3.30.1950.10">
    <property type="entry name" value="wza like domain"/>
    <property type="match status" value="1"/>
</dbReference>
<dbReference type="RefSeq" id="WP_123203901.1">
    <property type="nucleotide sequence ID" value="NZ_RBEE01000001.1"/>
</dbReference>
<feature type="domain" description="Soluble ligand binding" evidence="19">
    <location>
        <begin position="492"/>
        <end position="536"/>
    </location>
</feature>
<keyword evidence="10" id="KW-0626">Porin</keyword>
<evidence type="ECO:0000256" key="14">
    <source>
        <dbReference type="ARBA" id="ARBA00023288"/>
    </source>
</evidence>
<evidence type="ECO:0000256" key="12">
    <source>
        <dbReference type="ARBA" id="ARBA00023139"/>
    </source>
</evidence>
<sequence>MRFKYIFCALLFGFSLLFTNLSAQTISTDNLSKVKVEQLSDAQILEISKRFEASGISEADAIKLLTAKGMDPAEVDKYKERLEQVKSGGKTAKNTNPAPQAAQPKTPSVRDTTRFSDPKPVKKSSPIYGYEFFSNPNLKFEPNIRIATPKSYVLGPDDELTIMLTGLNESTTNAKVSPDGTVKIPYAGLVYVNGLSIEQATSQIRSKMVKAYPALASGQTKLTVNLGTVRSIRVTIIGDVATPGTYTVSSLSTLFNALYQSGGPTYRGSLRKIELIRNNKVIQVVDLYNFLQKGIQTDNVSLRDQDVIRIPVYTTRVAIDGSVKRPGIYELKPSETLSDLVTYAGGFSDLAYKAIAKVTQVEEKERSVKDIPSDMFDRYTLKNADSVYFGAILERFANRVVIDGAVYRPGTFELNQGISLKSLIAKADGLREDAVMGNGYIKRIKPDLEKEMISFNLGNIMSGKDQDINLVREDSVFIMSTKDLRDESSISIGGYVRAPGTFQYRKGMSVADVVSMAKGFQNDAANHRIEISRLVRDLTDTLSNKLVTIITLNLDSALSTASGNFLLEPLDYIYVPRLVNYRSIGNVKIRGEVLFPGDYAQQRRDETGMEFIKRAGGITPMGSLENTQVYRNGLRVDMDLTGNRKKQGKDATVLMPGDSLFIPKNVPFVEVTGSVNNPQLLRYVNSNFKYYVDAAGGITESARLKGAYIKYANGINAPVKTFLFIKNYPKVTAGSQIVVPEKTGKNKLGFAEITTIASALTGIVSLIAILFK</sequence>
<keyword evidence="22" id="KW-1185">Reference proteome</keyword>
<name>A0A3N0C3Q7_9SPHI</name>
<dbReference type="EMBL" id="RBEE01000001">
    <property type="protein sequence ID" value="RNL56919.1"/>
    <property type="molecule type" value="Genomic_DNA"/>
</dbReference>
<accession>A0A3N0C3Q7</accession>
<evidence type="ECO:0000313" key="22">
    <source>
        <dbReference type="Proteomes" id="UP000274046"/>
    </source>
</evidence>
<protein>
    <submittedName>
        <fullName evidence="21">Capsule biosynthesis protein</fullName>
    </submittedName>
</protein>
<dbReference type="PANTHER" id="PTHR33619">
    <property type="entry name" value="POLYSACCHARIDE EXPORT PROTEIN GFCE-RELATED"/>
    <property type="match status" value="1"/>
</dbReference>
<dbReference type="InterPro" id="IPR054765">
    <property type="entry name" value="SLBB_dom"/>
</dbReference>
<evidence type="ECO:0000259" key="19">
    <source>
        <dbReference type="Pfam" id="PF10531"/>
    </source>
</evidence>
<keyword evidence="11 16" id="KW-0472">Membrane</keyword>
<dbReference type="InterPro" id="IPR003715">
    <property type="entry name" value="Poly_export_N"/>
</dbReference>
<feature type="domain" description="Polysaccharide export protein N-terminal" evidence="18">
    <location>
        <begin position="148"/>
        <end position="212"/>
    </location>
</feature>
<dbReference type="GO" id="GO:0015288">
    <property type="term" value="F:porin activity"/>
    <property type="evidence" value="ECO:0007669"/>
    <property type="project" value="UniProtKB-KW"/>
</dbReference>
<dbReference type="AlphaFoldDB" id="A0A3N0C3Q7"/>
<feature type="transmembrane region" description="Helical" evidence="16">
    <location>
        <begin position="748"/>
        <end position="771"/>
    </location>
</feature>
<proteinExistence type="inferred from homology"/>
<evidence type="ECO:0000256" key="1">
    <source>
        <dbReference type="ARBA" id="ARBA00004571"/>
    </source>
</evidence>
<dbReference type="Proteomes" id="UP000274046">
    <property type="component" value="Unassembled WGS sequence"/>
</dbReference>
<feature type="region of interest" description="Disordered" evidence="15">
    <location>
        <begin position="86"/>
        <end position="122"/>
    </location>
</feature>
<evidence type="ECO:0000256" key="8">
    <source>
        <dbReference type="ARBA" id="ARBA00023047"/>
    </source>
</evidence>
<dbReference type="Pfam" id="PF22461">
    <property type="entry name" value="SLBB_2"/>
    <property type="match status" value="1"/>
</dbReference>
<comment type="subcellular location">
    <subcellularLocation>
        <location evidence="1">Cell outer membrane</location>
        <topology evidence="1">Multi-pass membrane protein</topology>
    </subcellularLocation>
</comment>
<evidence type="ECO:0000256" key="3">
    <source>
        <dbReference type="ARBA" id="ARBA00022448"/>
    </source>
</evidence>
<evidence type="ECO:0000256" key="5">
    <source>
        <dbReference type="ARBA" id="ARBA00022597"/>
    </source>
</evidence>
<evidence type="ECO:0000256" key="2">
    <source>
        <dbReference type="ARBA" id="ARBA00009450"/>
    </source>
</evidence>
<evidence type="ECO:0000256" key="10">
    <source>
        <dbReference type="ARBA" id="ARBA00023114"/>
    </source>
</evidence>
<evidence type="ECO:0000256" key="4">
    <source>
        <dbReference type="ARBA" id="ARBA00022452"/>
    </source>
</evidence>
<feature type="chain" id="PRO_5018152413" evidence="17">
    <location>
        <begin position="24"/>
        <end position="772"/>
    </location>
</feature>
<feature type="domain" description="Soluble ligand binding" evidence="19">
    <location>
        <begin position="400"/>
        <end position="443"/>
    </location>
</feature>
<dbReference type="GO" id="GO:0009279">
    <property type="term" value="C:cell outer membrane"/>
    <property type="evidence" value="ECO:0007669"/>
    <property type="project" value="UniProtKB-SubCell"/>
</dbReference>
<keyword evidence="5" id="KW-0762">Sugar transport</keyword>
<evidence type="ECO:0000256" key="13">
    <source>
        <dbReference type="ARBA" id="ARBA00023237"/>
    </source>
</evidence>
<feature type="domain" description="SLBB" evidence="20">
    <location>
        <begin position="233"/>
        <end position="310"/>
    </location>
</feature>
<feature type="compositionally biased region" description="Basic and acidic residues" evidence="15">
    <location>
        <begin position="111"/>
        <end position="120"/>
    </location>
</feature>
<dbReference type="InterPro" id="IPR049712">
    <property type="entry name" value="Poly_export"/>
</dbReference>
<gene>
    <name evidence="21" type="ORF">D7004_00450</name>
</gene>
<evidence type="ECO:0000259" key="20">
    <source>
        <dbReference type="Pfam" id="PF22461"/>
    </source>
</evidence>
<evidence type="ECO:0000256" key="11">
    <source>
        <dbReference type="ARBA" id="ARBA00023136"/>
    </source>
</evidence>
<evidence type="ECO:0000256" key="15">
    <source>
        <dbReference type="SAM" id="MobiDB-lite"/>
    </source>
</evidence>
<keyword evidence="6 16" id="KW-0812">Transmembrane</keyword>
<keyword evidence="3" id="KW-0813">Transport</keyword>
<keyword evidence="4" id="KW-1134">Transmembrane beta strand</keyword>
<dbReference type="InterPro" id="IPR019554">
    <property type="entry name" value="Soluble_ligand-bd"/>
</dbReference>
<keyword evidence="7 17" id="KW-0732">Signal</keyword>
<feature type="compositionally biased region" description="Polar residues" evidence="15">
    <location>
        <begin position="92"/>
        <end position="110"/>
    </location>
</feature>
<reference evidence="21 22" key="1">
    <citation type="submission" date="2018-10" db="EMBL/GenBank/DDBJ databases">
        <title>Genome sequencing of Pedobacter jejuensis TNB23.</title>
        <authorList>
            <person name="Cho Y.-J."/>
            <person name="Cho A."/>
            <person name="Kim O.-S."/>
        </authorList>
    </citation>
    <scope>NUCLEOTIDE SEQUENCE [LARGE SCALE GENOMIC DNA]</scope>
    <source>
        <strain evidence="21 22">TNB23</strain>
    </source>
</reference>
<evidence type="ECO:0000313" key="21">
    <source>
        <dbReference type="EMBL" id="RNL56919.1"/>
    </source>
</evidence>
<feature type="signal peptide" evidence="17">
    <location>
        <begin position="1"/>
        <end position="23"/>
    </location>
</feature>
<feature type="domain" description="Soluble ligand binding" evidence="19">
    <location>
        <begin position="317"/>
        <end position="356"/>
    </location>
</feature>
<dbReference type="OrthoDB" id="9808948at2"/>
<dbReference type="PANTHER" id="PTHR33619:SF3">
    <property type="entry name" value="POLYSACCHARIDE EXPORT PROTEIN GFCE-RELATED"/>
    <property type="match status" value="1"/>
</dbReference>
<keyword evidence="12" id="KW-0564">Palmitate</keyword>
<evidence type="ECO:0000256" key="16">
    <source>
        <dbReference type="SAM" id="Phobius"/>
    </source>
</evidence>
<evidence type="ECO:0000256" key="7">
    <source>
        <dbReference type="ARBA" id="ARBA00022729"/>
    </source>
</evidence>
<keyword evidence="13" id="KW-0998">Cell outer membrane</keyword>
<organism evidence="21 22">
    <name type="scientific">Pedobacter jejuensis</name>
    <dbReference type="NCBI Taxonomy" id="1268550"/>
    <lineage>
        <taxon>Bacteria</taxon>
        <taxon>Pseudomonadati</taxon>
        <taxon>Bacteroidota</taxon>
        <taxon>Sphingobacteriia</taxon>
        <taxon>Sphingobacteriales</taxon>
        <taxon>Sphingobacteriaceae</taxon>
        <taxon>Pedobacter</taxon>
    </lineage>
</organism>